<dbReference type="Gene3D" id="1.25.40.10">
    <property type="entry name" value="Tetratricopeptide repeat domain"/>
    <property type="match status" value="1"/>
</dbReference>
<gene>
    <name evidence="17" type="ORF">CcCBS67573_g03093</name>
</gene>
<evidence type="ECO:0000256" key="2">
    <source>
        <dbReference type="ARBA" id="ARBA00010769"/>
    </source>
</evidence>
<keyword evidence="6" id="KW-0547">Nucleotide-binding</keyword>
<comment type="similarity">
    <text evidence="2">Belongs to the PI3/PI4-kinase family. ATM subfamily.</text>
</comment>
<keyword evidence="11" id="KW-0539">Nucleus</keyword>
<dbReference type="SUPFAM" id="SSF48452">
    <property type="entry name" value="TPR-like"/>
    <property type="match status" value="1"/>
</dbReference>
<dbReference type="GO" id="GO:0000723">
    <property type="term" value="P:telomere maintenance"/>
    <property type="evidence" value="ECO:0007669"/>
    <property type="project" value="TreeGrafter"/>
</dbReference>
<accession>A0A507FJ06</accession>
<dbReference type="PROSITE" id="PS51189">
    <property type="entry name" value="FAT"/>
    <property type="match status" value="1"/>
</dbReference>
<dbReference type="SMART" id="SM00802">
    <property type="entry name" value="UME"/>
    <property type="match status" value="1"/>
</dbReference>
<feature type="domain" description="PI3K/PI4K catalytic" evidence="14">
    <location>
        <begin position="2346"/>
        <end position="2676"/>
    </location>
</feature>
<dbReference type="CDD" id="cd00892">
    <property type="entry name" value="PIKKc_ATR"/>
    <property type="match status" value="1"/>
</dbReference>
<evidence type="ECO:0000313" key="18">
    <source>
        <dbReference type="Proteomes" id="UP000320333"/>
    </source>
</evidence>
<organism evidence="17 18">
    <name type="scientific">Chytriomyces confervae</name>
    <dbReference type="NCBI Taxonomy" id="246404"/>
    <lineage>
        <taxon>Eukaryota</taxon>
        <taxon>Fungi</taxon>
        <taxon>Fungi incertae sedis</taxon>
        <taxon>Chytridiomycota</taxon>
        <taxon>Chytridiomycota incertae sedis</taxon>
        <taxon>Chytridiomycetes</taxon>
        <taxon>Chytridiales</taxon>
        <taxon>Chytriomycetaceae</taxon>
        <taxon>Chytriomyces</taxon>
    </lineage>
</organism>
<evidence type="ECO:0000259" key="15">
    <source>
        <dbReference type="PROSITE" id="PS51189"/>
    </source>
</evidence>
<evidence type="ECO:0000313" key="17">
    <source>
        <dbReference type="EMBL" id="TPX75625.1"/>
    </source>
</evidence>
<reference evidence="17 18" key="1">
    <citation type="journal article" date="2019" name="Sci. Rep.">
        <title>Comparative genomics of chytrid fungi reveal insights into the obligate biotrophic and pathogenic lifestyle of Synchytrium endobioticum.</title>
        <authorList>
            <person name="van de Vossenberg B.T.L.H."/>
            <person name="Warris S."/>
            <person name="Nguyen H.D.T."/>
            <person name="van Gent-Pelzer M.P.E."/>
            <person name="Joly D.L."/>
            <person name="van de Geest H.C."/>
            <person name="Bonants P.J.M."/>
            <person name="Smith D.S."/>
            <person name="Levesque C.A."/>
            <person name="van der Lee T.A.J."/>
        </authorList>
    </citation>
    <scope>NUCLEOTIDE SEQUENCE [LARGE SCALE GENOMIC DNA]</scope>
    <source>
        <strain evidence="17 18">CBS 675.73</strain>
    </source>
</reference>
<dbReference type="Pfam" id="PF25030">
    <property type="entry name" value="M-HEAT_ATR"/>
    <property type="match status" value="1"/>
</dbReference>
<evidence type="ECO:0000256" key="1">
    <source>
        <dbReference type="ARBA" id="ARBA00004123"/>
    </source>
</evidence>
<dbReference type="PANTHER" id="PTHR11139:SF125">
    <property type="entry name" value="SERINE_THREONINE-PROTEIN KINASE MEC1"/>
    <property type="match status" value="1"/>
</dbReference>
<evidence type="ECO:0000256" key="13">
    <source>
        <dbReference type="ARBA" id="ARBA00048679"/>
    </source>
</evidence>
<dbReference type="GO" id="GO:0004674">
    <property type="term" value="F:protein serine/threonine kinase activity"/>
    <property type="evidence" value="ECO:0007669"/>
    <property type="project" value="UniProtKB-KW"/>
</dbReference>
<dbReference type="SUPFAM" id="SSF48371">
    <property type="entry name" value="ARM repeat"/>
    <property type="match status" value="1"/>
</dbReference>
<comment type="caution">
    <text evidence="17">The sequence shown here is derived from an EMBL/GenBank/DDBJ whole genome shotgun (WGS) entry which is preliminary data.</text>
</comment>
<dbReference type="Pfam" id="PF23593">
    <property type="entry name" value="HEAT_ATR"/>
    <property type="match status" value="1"/>
</dbReference>
<dbReference type="SMART" id="SM00146">
    <property type="entry name" value="PI3Kc"/>
    <property type="match status" value="1"/>
</dbReference>
<dbReference type="SMART" id="SM01343">
    <property type="entry name" value="FATC"/>
    <property type="match status" value="1"/>
</dbReference>
<keyword evidence="10" id="KW-0234">DNA repair</keyword>
<dbReference type="InterPro" id="IPR012993">
    <property type="entry name" value="UME"/>
</dbReference>
<dbReference type="InterPro" id="IPR057564">
    <property type="entry name" value="HEAT_ATR"/>
</dbReference>
<dbReference type="PANTHER" id="PTHR11139">
    <property type="entry name" value="ATAXIA TELANGIECTASIA MUTATED ATM -RELATED"/>
    <property type="match status" value="1"/>
</dbReference>
<dbReference type="PROSITE" id="PS00916">
    <property type="entry name" value="PI3_4_KINASE_2"/>
    <property type="match status" value="1"/>
</dbReference>
<dbReference type="Proteomes" id="UP000320333">
    <property type="component" value="Unassembled WGS sequence"/>
</dbReference>
<keyword evidence="5" id="KW-0808">Transferase</keyword>
<dbReference type="InterPro" id="IPR018936">
    <property type="entry name" value="PI3/4_kinase_CS"/>
</dbReference>
<evidence type="ECO:0000256" key="9">
    <source>
        <dbReference type="ARBA" id="ARBA00022840"/>
    </source>
</evidence>
<evidence type="ECO:0000256" key="7">
    <source>
        <dbReference type="ARBA" id="ARBA00022763"/>
    </source>
</evidence>
<evidence type="ECO:0000256" key="5">
    <source>
        <dbReference type="ARBA" id="ARBA00022679"/>
    </source>
</evidence>
<dbReference type="EMBL" id="QEAP01000074">
    <property type="protein sequence ID" value="TPX75625.1"/>
    <property type="molecule type" value="Genomic_DNA"/>
</dbReference>
<comment type="catalytic activity">
    <reaction evidence="13">
        <text>L-seryl-[protein] + ATP = O-phospho-L-seryl-[protein] + ADP + H(+)</text>
        <dbReference type="Rhea" id="RHEA:17989"/>
        <dbReference type="Rhea" id="RHEA-COMP:9863"/>
        <dbReference type="Rhea" id="RHEA-COMP:11604"/>
        <dbReference type="ChEBI" id="CHEBI:15378"/>
        <dbReference type="ChEBI" id="CHEBI:29999"/>
        <dbReference type="ChEBI" id="CHEBI:30616"/>
        <dbReference type="ChEBI" id="CHEBI:83421"/>
        <dbReference type="ChEBI" id="CHEBI:456216"/>
        <dbReference type="EC" id="2.7.11.1"/>
    </reaction>
</comment>
<keyword evidence="4" id="KW-0723">Serine/threonine-protein kinase</keyword>
<dbReference type="Gene3D" id="1.10.1070.11">
    <property type="entry name" value="Phosphatidylinositol 3-/4-kinase, catalytic domain"/>
    <property type="match status" value="1"/>
</dbReference>
<dbReference type="EC" id="2.7.11.1" evidence="3"/>
<comment type="catalytic activity">
    <reaction evidence="12">
        <text>L-threonyl-[protein] + ATP = O-phospho-L-threonyl-[protein] + ADP + H(+)</text>
        <dbReference type="Rhea" id="RHEA:46608"/>
        <dbReference type="Rhea" id="RHEA-COMP:11060"/>
        <dbReference type="Rhea" id="RHEA-COMP:11605"/>
        <dbReference type="ChEBI" id="CHEBI:15378"/>
        <dbReference type="ChEBI" id="CHEBI:30013"/>
        <dbReference type="ChEBI" id="CHEBI:30616"/>
        <dbReference type="ChEBI" id="CHEBI:61977"/>
        <dbReference type="ChEBI" id="CHEBI:456216"/>
        <dbReference type="EC" id="2.7.11.1"/>
    </reaction>
</comment>
<keyword evidence="9" id="KW-0067">ATP-binding</keyword>
<evidence type="ECO:0000259" key="16">
    <source>
        <dbReference type="PROSITE" id="PS51190"/>
    </source>
</evidence>
<dbReference type="InterPro" id="IPR003152">
    <property type="entry name" value="FATC_dom"/>
</dbReference>
<dbReference type="GO" id="GO:0005634">
    <property type="term" value="C:nucleus"/>
    <property type="evidence" value="ECO:0007669"/>
    <property type="project" value="UniProtKB-SubCell"/>
</dbReference>
<dbReference type="Pfam" id="PF02259">
    <property type="entry name" value="FAT"/>
    <property type="match status" value="1"/>
</dbReference>
<dbReference type="GO" id="GO:0000077">
    <property type="term" value="P:DNA damage checkpoint signaling"/>
    <property type="evidence" value="ECO:0007669"/>
    <property type="project" value="TreeGrafter"/>
</dbReference>
<dbReference type="InterPro" id="IPR016024">
    <property type="entry name" value="ARM-type_fold"/>
</dbReference>
<evidence type="ECO:0000256" key="6">
    <source>
        <dbReference type="ARBA" id="ARBA00022741"/>
    </source>
</evidence>
<dbReference type="PROSITE" id="PS50290">
    <property type="entry name" value="PI3_4_KINASE_3"/>
    <property type="match status" value="1"/>
</dbReference>
<evidence type="ECO:0000256" key="8">
    <source>
        <dbReference type="ARBA" id="ARBA00022777"/>
    </source>
</evidence>
<dbReference type="InterPro" id="IPR003151">
    <property type="entry name" value="PIK-rel_kinase_FAT"/>
</dbReference>
<dbReference type="Pfam" id="PF02260">
    <property type="entry name" value="FATC"/>
    <property type="match status" value="1"/>
</dbReference>
<dbReference type="InterPro" id="IPR011009">
    <property type="entry name" value="Kinase-like_dom_sf"/>
</dbReference>
<comment type="subcellular location">
    <subcellularLocation>
        <location evidence="1">Nucleus</location>
    </subcellularLocation>
</comment>
<dbReference type="SUPFAM" id="SSF56112">
    <property type="entry name" value="Protein kinase-like (PK-like)"/>
    <property type="match status" value="1"/>
</dbReference>
<dbReference type="InterPro" id="IPR036940">
    <property type="entry name" value="PI3/4_kinase_cat_sf"/>
</dbReference>
<dbReference type="Pfam" id="PF00454">
    <property type="entry name" value="PI3_PI4_kinase"/>
    <property type="match status" value="1"/>
</dbReference>
<evidence type="ECO:0000256" key="3">
    <source>
        <dbReference type="ARBA" id="ARBA00012513"/>
    </source>
</evidence>
<dbReference type="InterPro" id="IPR050517">
    <property type="entry name" value="DDR_Repair_Kinase"/>
</dbReference>
<feature type="domain" description="FAT" evidence="15">
    <location>
        <begin position="1647"/>
        <end position="2234"/>
    </location>
</feature>
<dbReference type="InterPro" id="IPR000403">
    <property type="entry name" value="PI3/4_kinase_cat_dom"/>
</dbReference>
<proteinExistence type="inferred from homology"/>
<dbReference type="GO" id="GO:0005694">
    <property type="term" value="C:chromosome"/>
    <property type="evidence" value="ECO:0007669"/>
    <property type="project" value="TreeGrafter"/>
</dbReference>
<dbReference type="STRING" id="246404.A0A507FJ06"/>
<evidence type="ECO:0000256" key="10">
    <source>
        <dbReference type="ARBA" id="ARBA00023204"/>
    </source>
</evidence>
<dbReference type="InterPro" id="IPR011990">
    <property type="entry name" value="TPR-like_helical_dom_sf"/>
</dbReference>
<dbReference type="Pfam" id="PF08064">
    <property type="entry name" value="UME"/>
    <property type="match status" value="1"/>
</dbReference>
<sequence>MALDAEQEAHVDADTLRGLVRRVVETRLLLARGAIRLSDDQTAQAESTVRLVQCVLETVPAVIFSSQSAMNADSVPSDDSESVENSNHNDLAVLSQLCATMVPQHRNSAKEIVPSTEAHQAHVPFDIWLIVSLISLLAAPSHAPLHQSITDVLRLLIEALISSAQSQYTRGYGVVRDLTRLVTDIASQICSVSMEVESTVVILASERDTYHACEASVDLHFDAAVFQMTLSTGKYRMFAHTNLSRLVRFLDDGVPSFLVLHAPILWAWNVRVCVAMLDVGEQAQLSSPKGRPRSANGGQRCEIEEGEIFCVAPMESFEAWVQYMQLLDHVPASMVVSMTHSVFRMMQRVLMDTKTMIDSKTCNSICEKTAGALDGLAVKVFETMLFLVPSQSSRSDVSDGGKLDLNFDYEYENDVGVRENTESALVAALCGGGIEQFILSKCFTASPKLKATAFSHPIMVILKLLKRVLQSAVLQNLTLAQCLLDACEESLLSNDAVECLQILCASEGHSAMQKSGKREATLFANESVRKKARLDAVGGSMNSNQTSVAPIVDFFASIALDILNLCSSSTPISKSARELETMRRKLQAICKTLIPMQDGSQEFMKRILTPFGDACAKYSEIILSALQSGREPPSNCLFHLQVITCLTKFISDVDPGWKLAQFLPPLVTKICLSSWIPAFAAAFNSEDAISKQALDEYSRLFDSLHPLSAGFIRLSRKPNGKQVWLSGNEFSSVANTMKECFEAVTKLHSTLHPLMEQYKHCRAMVLMTMLNEQLDSSTYDSEIGCEIAETDVRLNFLIALRKVLLHTRLDDLSLDKTPFLFECLNGLSSTTRSIRIATSELIPALFPYSDCGDLTSKEHLLLEANKIAFFPNMKKLFESAKIGAENEDTLETCILSVGLLGRSSCEKLLLPILYSLIAELGNANFSHRAVAVEQIKSIAKVYSKNVHDLMLPYLSDISIYLIDHLSVDGQLKEFSKLLGLSQKSFIERTIAFTLPHLIIQEKEDVIQELGIILSTNVGVLCVNQMSHVLKSIFMQNSEAKATSAISYVIKITRLEIQKEVSVKGLIVSCELELITNLVMELGDMNEGRKAKAKKALDVVFNGAAHNDVNTKALSDFLSKHFLGILSHFNHMLADQSPRVNDMERVKVISSLIELMKLVGNIVSLVPQILTTLQTALDIQSTRTVTLHAWEVFVHILGPQHIGPILNQVVAILLKGWAQCSETQLLHIIKIFESVILGNTEKLRTYFIQLCQFPRLREFDALNAAVDPYRSSDVPSKLKRLWKAVSHENSVVVESALAELRQLLTSEEGNLHAEVLSDSASDAVDETISVLLTTLKKYNGTRTDIQVACCECLGVLGATDPARIQVSIPSADVSLDAFEAKDASINFVCKFIERQLAPAFRSANNTQAQSHLAFAIQELLQFCGFTPEFHNIGLQRVDRSKVISATTETNARLIVLWQDFPRTVLEVIRPLLTTKYSMESLLQRQIASPIYSSATGFKDWLQLWVVDLMSKATGQYAKRILSVCMKAVESDNIGIALYLLPRLVLNVLTGGNSDYCKALLKEFNAVLNDAVGTSSAANSEKRQLSSQTIFHLVDHLTVWIRTRRRDAGKQRLMMARKSGRFANMEEDDDRDIPRQRVASFMSEIPTILMAEASYRCKSYARALLHFEQHIRHELKTKSQLEMQSTYEFFQQIYSHLEEPDGVEGISTKFLTPTIEQQIREHESGGRWTAAQTCYEVALQRNPDDLRLHMGLVNCLKNLGHLGTMLTHISGIVASHPSWSIELNSQAIEASWRLGSWDTLDKCLKKDHLPTFETDIGSLLMLAKRKEKDSFELTLREARERLIAPLSAASMESYSRAYDNIVKLHMLHEVEFSCKQLWDQLREDGDIDAVIKSWDSRLKITTPSLTVREPILNLRRILISDIGYQASVPNSRVECGKIWLQTAKALRAAGHFQPAYSAILHASELQTPTAMLQKAKWLSETNQLHKSISELNGILAKLEADNVAGSTKPSEAIKVALNTTMIPQAGLSKEALASNTLKAKTLLMMAKRMDEFSMGSSETIASHFTAAIAVKPEWEKGYFHMGRYYDKLLDNLLEVETRHMPTDRKTDRKVSAVHTQCNNLYHVCRNYSRALQYGTRYIYQTLPRLLTLWLDAGLDILKPELTESRPQHVFTKIMQCIRKMIDTIPAYQFLPAVPQLISRICHQNRQVHNLLEMLLSKVLSVYPQQTLWNLLSVSKSKYKVRATRCSAILQKVQSDPAFKEATVGKMEGIINEGIRLSDELLTLCNYHIAGKETMLNMAKDFRTLKRMAPLRMIVPTQKTLMVTLPSDSSPPTDSHRPFPSAPATIEGFYDDIEIMNSLQKPRKIQILGSDSKDYIFLLKPKDDLRKDARLMEFNGLINKLLKKDPEARKRNLRVRTYAVVPLNEECGIIEWVENTSGFRHIVMKSYRAKGIVQSPQEVKQLLDSDKMPPGESFTKLVLPRFPPVFHEWFLETFPEPTKWFASRLSYSGTVAVMSMVGYIVGLGDRHGENVLFDELTGDCVHVDLNCLFEKGLTFEKPEKVPFRLTQNMVDAFGVTGTEGKCVSESMRNGAPPVLETFIHDPLCEWSKRVSGNSKQNLAALKEKEASGEKVNEEAVKHLRRIGMKLKGMANEKQALPLSIEGQVQELIAEATDPKNLGVMYVGE</sequence>
<keyword evidence="18" id="KW-1185">Reference proteome</keyword>
<keyword evidence="8" id="KW-0418">Kinase</keyword>
<evidence type="ECO:0000259" key="14">
    <source>
        <dbReference type="PROSITE" id="PS50290"/>
    </source>
</evidence>
<dbReference type="GO" id="GO:0006281">
    <property type="term" value="P:DNA repair"/>
    <property type="evidence" value="ECO:0007669"/>
    <property type="project" value="UniProtKB-KW"/>
</dbReference>
<evidence type="ECO:0000256" key="12">
    <source>
        <dbReference type="ARBA" id="ARBA00047899"/>
    </source>
</evidence>
<dbReference type="OrthoDB" id="381190at2759"/>
<dbReference type="Gene3D" id="3.30.1010.10">
    <property type="entry name" value="Phosphatidylinositol 3-kinase Catalytic Subunit, Chain A, domain 4"/>
    <property type="match status" value="1"/>
</dbReference>
<dbReference type="InterPro" id="IPR056802">
    <property type="entry name" value="ATR-like_M-HEAT"/>
</dbReference>
<keyword evidence="7" id="KW-0227">DNA damage</keyword>
<evidence type="ECO:0000256" key="11">
    <source>
        <dbReference type="ARBA" id="ARBA00023242"/>
    </source>
</evidence>
<evidence type="ECO:0000256" key="4">
    <source>
        <dbReference type="ARBA" id="ARBA00022527"/>
    </source>
</evidence>
<dbReference type="InterPro" id="IPR014009">
    <property type="entry name" value="PIK_FAT"/>
</dbReference>
<dbReference type="PROSITE" id="PS51190">
    <property type="entry name" value="FATC"/>
    <property type="match status" value="1"/>
</dbReference>
<protein>
    <recommendedName>
        <fullName evidence="3">non-specific serine/threonine protein kinase</fullName>
        <ecNumber evidence="3">2.7.11.1</ecNumber>
    </recommendedName>
</protein>
<feature type="domain" description="FATC" evidence="16">
    <location>
        <begin position="2653"/>
        <end position="2681"/>
    </location>
</feature>
<name>A0A507FJ06_9FUNG</name>
<dbReference type="GO" id="GO:0005524">
    <property type="term" value="F:ATP binding"/>
    <property type="evidence" value="ECO:0007669"/>
    <property type="project" value="UniProtKB-KW"/>
</dbReference>